<dbReference type="EMBL" id="JAIQCV010000013">
    <property type="protein sequence ID" value="KAH1030720.1"/>
    <property type="molecule type" value="Genomic_DNA"/>
</dbReference>
<dbReference type="Pfam" id="PF14223">
    <property type="entry name" value="Retrotran_gag_2"/>
    <property type="match status" value="1"/>
</dbReference>
<dbReference type="OrthoDB" id="1920930at2759"/>
<comment type="caution">
    <text evidence="1">The sequence shown here is derived from an EMBL/GenBank/DDBJ whole genome shotgun (WGS) entry which is preliminary data.</text>
</comment>
<evidence type="ECO:0000313" key="1">
    <source>
        <dbReference type="EMBL" id="KAH1030720.1"/>
    </source>
</evidence>
<accession>A0A9D3U6E9</accession>
<dbReference type="AlphaFoldDB" id="A0A9D3U6E9"/>
<evidence type="ECO:0000313" key="2">
    <source>
        <dbReference type="Proteomes" id="UP000828251"/>
    </source>
</evidence>
<organism evidence="1 2">
    <name type="scientific">Gossypium stocksii</name>
    <dbReference type="NCBI Taxonomy" id="47602"/>
    <lineage>
        <taxon>Eukaryota</taxon>
        <taxon>Viridiplantae</taxon>
        <taxon>Streptophyta</taxon>
        <taxon>Embryophyta</taxon>
        <taxon>Tracheophyta</taxon>
        <taxon>Spermatophyta</taxon>
        <taxon>Magnoliopsida</taxon>
        <taxon>eudicotyledons</taxon>
        <taxon>Gunneridae</taxon>
        <taxon>Pentapetalae</taxon>
        <taxon>rosids</taxon>
        <taxon>malvids</taxon>
        <taxon>Malvales</taxon>
        <taxon>Malvaceae</taxon>
        <taxon>Malvoideae</taxon>
        <taxon>Gossypium</taxon>
    </lineage>
</organism>
<gene>
    <name evidence="1" type="ORF">J1N35_042894</name>
</gene>
<sequence>MIILSYKKLKTFLDNKCPLATQVEPRKCWEESNEIACCYMLASMTNTFYKQLESCKTAKVILDKLEDMLRCQVVLAKRLAITSLMNDQQKPGTPIKDHMITLMGYFSKAANNEANLD</sequence>
<reference evidence="1 2" key="1">
    <citation type="journal article" date="2021" name="Plant Biotechnol. J.">
        <title>Multi-omics assisted identification of the key and species-specific regulatory components of drought-tolerant mechanisms in Gossypium stocksii.</title>
        <authorList>
            <person name="Yu D."/>
            <person name="Ke L."/>
            <person name="Zhang D."/>
            <person name="Wu Y."/>
            <person name="Sun Y."/>
            <person name="Mei J."/>
            <person name="Sun J."/>
            <person name="Sun Y."/>
        </authorList>
    </citation>
    <scope>NUCLEOTIDE SEQUENCE [LARGE SCALE GENOMIC DNA]</scope>
    <source>
        <strain evidence="2">cv. E1</strain>
        <tissue evidence="1">Leaf</tissue>
    </source>
</reference>
<name>A0A9D3U6E9_9ROSI</name>
<protein>
    <submittedName>
        <fullName evidence="1">Uncharacterized protein</fullName>
    </submittedName>
</protein>
<keyword evidence="2" id="KW-1185">Reference proteome</keyword>
<dbReference type="Proteomes" id="UP000828251">
    <property type="component" value="Unassembled WGS sequence"/>
</dbReference>
<proteinExistence type="predicted"/>